<organism evidence="2 3">
    <name type="scientific">Helianthus annuus</name>
    <name type="common">Common sunflower</name>
    <dbReference type="NCBI Taxonomy" id="4232"/>
    <lineage>
        <taxon>Eukaryota</taxon>
        <taxon>Viridiplantae</taxon>
        <taxon>Streptophyta</taxon>
        <taxon>Embryophyta</taxon>
        <taxon>Tracheophyta</taxon>
        <taxon>Spermatophyta</taxon>
        <taxon>Magnoliopsida</taxon>
        <taxon>eudicotyledons</taxon>
        <taxon>Gunneridae</taxon>
        <taxon>Pentapetalae</taxon>
        <taxon>asterids</taxon>
        <taxon>campanulids</taxon>
        <taxon>Asterales</taxon>
        <taxon>Asteraceae</taxon>
        <taxon>Asteroideae</taxon>
        <taxon>Heliantheae alliance</taxon>
        <taxon>Heliantheae</taxon>
        <taxon>Helianthus</taxon>
    </lineage>
</organism>
<reference evidence="1 3" key="1">
    <citation type="journal article" date="2017" name="Nature">
        <title>The sunflower genome provides insights into oil metabolism, flowering and Asterid evolution.</title>
        <authorList>
            <person name="Badouin H."/>
            <person name="Gouzy J."/>
            <person name="Grassa C.J."/>
            <person name="Murat F."/>
            <person name="Staton S.E."/>
            <person name="Cottret L."/>
            <person name="Lelandais-Briere C."/>
            <person name="Owens G.L."/>
            <person name="Carrere S."/>
            <person name="Mayjonade B."/>
            <person name="Legrand L."/>
            <person name="Gill N."/>
            <person name="Kane N.C."/>
            <person name="Bowers J.E."/>
            <person name="Hubner S."/>
            <person name="Bellec A."/>
            <person name="Berard A."/>
            <person name="Berges H."/>
            <person name="Blanchet N."/>
            <person name="Boniface M.C."/>
            <person name="Brunel D."/>
            <person name="Catrice O."/>
            <person name="Chaidir N."/>
            <person name="Claudel C."/>
            <person name="Donnadieu C."/>
            <person name="Faraut T."/>
            <person name="Fievet G."/>
            <person name="Helmstetter N."/>
            <person name="King M."/>
            <person name="Knapp S.J."/>
            <person name="Lai Z."/>
            <person name="Le Paslier M.C."/>
            <person name="Lippi Y."/>
            <person name="Lorenzon L."/>
            <person name="Mandel J.R."/>
            <person name="Marage G."/>
            <person name="Marchand G."/>
            <person name="Marquand E."/>
            <person name="Bret-Mestries E."/>
            <person name="Morien E."/>
            <person name="Nambeesan S."/>
            <person name="Nguyen T."/>
            <person name="Pegot-Espagnet P."/>
            <person name="Pouilly N."/>
            <person name="Raftis F."/>
            <person name="Sallet E."/>
            <person name="Schiex T."/>
            <person name="Thomas J."/>
            <person name="Vandecasteele C."/>
            <person name="Vares D."/>
            <person name="Vear F."/>
            <person name="Vautrin S."/>
            <person name="Crespi M."/>
            <person name="Mangin B."/>
            <person name="Burke J.M."/>
            <person name="Salse J."/>
            <person name="Munos S."/>
            <person name="Vincourt P."/>
            <person name="Rieseberg L.H."/>
            <person name="Langlade N.B."/>
        </authorList>
    </citation>
    <scope>NUCLEOTIDE SEQUENCE [LARGE SCALE GENOMIC DNA]</scope>
    <source>
        <strain evidence="3">cv. SF193</strain>
        <tissue evidence="1">Leaves</tissue>
    </source>
</reference>
<dbReference type="Gramene" id="mRNA:HanXRQr2_Chr03g0089191">
    <property type="protein sequence ID" value="CDS:HanXRQr2_Chr03g0089191.1"/>
    <property type="gene ID" value="HanXRQr2_Chr03g0089191"/>
</dbReference>
<evidence type="ECO:0000313" key="2">
    <source>
        <dbReference type="EMBL" id="OTG30232.1"/>
    </source>
</evidence>
<sequence length="54" mass="6571">MMQERKSDFAEVWMFKLSIFTETTNNQNLLALLPPLRLHLLHRLWLPMLVIYEK</sequence>
<accession>A0A251V5J7</accession>
<gene>
    <name evidence="2" type="ORF">HannXRQ_Chr03g0062181</name>
    <name evidence="1" type="ORF">HanXRQr2_Chr03g0089191</name>
</gene>
<dbReference type="EMBL" id="MNCJ02000318">
    <property type="protein sequence ID" value="KAF5812675.1"/>
    <property type="molecule type" value="Genomic_DNA"/>
</dbReference>
<evidence type="ECO:0000313" key="1">
    <source>
        <dbReference type="EMBL" id="KAF5812675.1"/>
    </source>
</evidence>
<dbReference type="EMBL" id="CM007892">
    <property type="protein sequence ID" value="OTG30232.1"/>
    <property type="molecule type" value="Genomic_DNA"/>
</dbReference>
<evidence type="ECO:0000313" key="3">
    <source>
        <dbReference type="Proteomes" id="UP000215914"/>
    </source>
</evidence>
<dbReference type="Proteomes" id="UP000215914">
    <property type="component" value="Chromosome 3"/>
</dbReference>
<proteinExistence type="predicted"/>
<reference evidence="2" key="2">
    <citation type="submission" date="2017-02" db="EMBL/GenBank/DDBJ databases">
        <title>Sunflower complete genome.</title>
        <authorList>
            <person name="Langlade N."/>
            <person name="Munos S."/>
        </authorList>
    </citation>
    <scope>NUCLEOTIDE SEQUENCE [LARGE SCALE GENOMIC DNA]</scope>
    <source>
        <tissue evidence="2">Leaves</tissue>
    </source>
</reference>
<protein>
    <submittedName>
        <fullName evidence="2">Uncharacterized protein</fullName>
    </submittedName>
</protein>
<keyword evidence="3" id="KW-1185">Reference proteome</keyword>
<name>A0A251V5J7_HELAN</name>
<dbReference type="AlphaFoldDB" id="A0A251V5J7"/>
<dbReference type="InParanoid" id="A0A251V5J7"/>
<reference evidence="1" key="3">
    <citation type="submission" date="2020-06" db="EMBL/GenBank/DDBJ databases">
        <title>Helianthus annuus Genome sequencing and assembly Release 2.</title>
        <authorList>
            <person name="Gouzy J."/>
            <person name="Langlade N."/>
            <person name="Munos S."/>
        </authorList>
    </citation>
    <scope>NUCLEOTIDE SEQUENCE</scope>
    <source>
        <tissue evidence="1">Leaves</tissue>
    </source>
</reference>